<evidence type="ECO:0000256" key="7">
    <source>
        <dbReference type="ARBA" id="ARBA00043129"/>
    </source>
</evidence>
<dbReference type="eggNOG" id="KOG3178">
    <property type="taxonomic scope" value="Eukaryota"/>
</dbReference>
<dbReference type="GO" id="GO:0002181">
    <property type="term" value="P:cytoplasmic translation"/>
    <property type="evidence" value="ECO:0007669"/>
    <property type="project" value="EnsemblFungi"/>
</dbReference>
<sequence length="258" mass="28280">MIDADAQQENPPYRNNHSTPATHTPPPDSLISPTASLDYWSRTPASITGMLGGYPQISLTDLRGSRSFLTKLRRGPSGSFTPSSHKRLKLGVDCGAGIGRVTDGFLRHVARWRVGGRAGDHGDGDKYDLIWNQWCLGHLTDSQLTAYLRRCVHILQPAPDPDSDSTSNDNGVGEGGGGGWIVVKENMSTDPSGGDIYDELDSSVTRTDDKFRRLFADAGLEVVRSELQTGFPKGLGLYPVRMYGLRPKKERWRESHAS</sequence>
<dbReference type="GO" id="GO:0071885">
    <property type="term" value="F:N-terminal protein N-methyltransferase activity"/>
    <property type="evidence" value="ECO:0007669"/>
    <property type="project" value="UniProtKB-EC"/>
</dbReference>
<keyword evidence="14" id="KW-1185">Reference proteome</keyword>
<feature type="region of interest" description="Disordered" evidence="12">
    <location>
        <begin position="158"/>
        <end position="181"/>
    </location>
</feature>
<evidence type="ECO:0000256" key="1">
    <source>
        <dbReference type="ARBA" id="ARBA00009059"/>
    </source>
</evidence>
<comment type="catalytic activity">
    <reaction evidence="8">
        <text>N-terminal L-seryl-L-prolyl-L-lysyl-[protein] + 3 S-adenosyl-L-methionine = N-terminal N,N,N-trimethyl-L-seryl-L-prolyl-L-lysyl-[protein] + 3 S-adenosyl-L-homocysteine + 3 H(+)</text>
        <dbReference type="Rhea" id="RHEA:54724"/>
        <dbReference type="Rhea" id="RHEA-COMP:13789"/>
        <dbReference type="Rhea" id="RHEA-COMP:13973"/>
        <dbReference type="ChEBI" id="CHEBI:15378"/>
        <dbReference type="ChEBI" id="CHEBI:57856"/>
        <dbReference type="ChEBI" id="CHEBI:59789"/>
        <dbReference type="ChEBI" id="CHEBI:138061"/>
        <dbReference type="ChEBI" id="CHEBI:138317"/>
        <dbReference type="EC" id="2.1.1.244"/>
    </reaction>
</comment>
<dbReference type="Pfam" id="PF05891">
    <property type="entry name" value="Methyltransf_PK"/>
    <property type="match status" value="3"/>
</dbReference>
<evidence type="ECO:0000256" key="10">
    <source>
        <dbReference type="ARBA" id="ARBA00048167"/>
    </source>
</evidence>
<evidence type="ECO:0000256" key="9">
    <source>
        <dbReference type="ARBA" id="ARBA00047885"/>
    </source>
</evidence>
<comment type="catalytic activity">
    <reaction evidence="9">
        <text>N-terminal L-prolyl-L-prolyl-L-lysyl-[protein] + 2 S-adenosyl-L-methionine = N-terminal N,N-dimethyl-L-prolyl-L-prolyl-L-lysyl-[protein] + 2 S-adenosyl-L-homocysteine + 2 H(+)</text>
        <dbReference type="Rhea" id="RHEA:54736"/>
        <dbReference type="Rhea" id="RHEA-COMP:13787"/>
        <dbReference type="Rhea" id="RHEA-COMP:13974"/>
        <dbReference type="ChEBI" id="CHEBI:15378"/>
        <dbReference type="ChEBI" id="CHEBI:57856"/>
        <dbReference type="ChEBI" id="CHEBI:59789"/>
        <dbReference type="ChEBI" id="CHEBI:138059"/>
        <dbReference type="ChEBI" id="CHEBI:138318"/>
        <dbReference type="EC" id="2.1.1.244"/>
    </reaction>
</comment>
<evidence type="ECO:0000256" key="3">
    <source>
        <dbReference type="ARBA" id="ARBA00022679"/>
    </source>
</evidence>
<dbReference type="PANTHER" id="PTHR12753">
    <property type="entry name" value="AD-003 - RELATED"/>
    <property type="match status" value="1"/>
</dbReference>
<evidence type="ECO:0000256" key="2">
    <source>
        <dbReference type="ARBA" id="ARBA00022603"/>
    </source>
</evidence>
<dbReference type="GO" id="GO:0005829">
    <property type="term" value="C:cytosol"/>
    <property type="evidence" value="ECO:0007669"/>
    <property type="project" value="EnsemblFungi"/>
</dbReference>
<dbReference type="GeneID" id="19238504"/>
<feature type="region of interest" description="Disordered" evidence="12">
    <location>
        <begin position="1"/>
        <end position="35"/>
    </location>
</feature>
<keyword evidence="2" id="KW-0489">Methyltransferase</keyword>
<evidence type="ECO:0000256" key="11">
    <source>
        <dbReference type="PIRSR" id="PIRSR016958-1"/>
    </source>
</evidence>
<dbReference type="GO" id="GO:0032259">
    <property type="term" value="P:methylation"/>
    <property type="evidence" value="ECO:0007669"/>
    <property type="project" value="UniProtKB-KW"/>
</dbReference>
<accession>U1GGS1</accession>
<proteinExistence type="inferred from homology"/>
<dbReference type="EMBL" id="KE721224">
    <property type="protein sequence ID" value="ERF71308.1"/>
    <property type="molecule type" value="Genomic_DNA"/>
</dbReference>
<feature type="binding site" evidence="11">
    <location>
        <position position="95"/>
    </location>
    <ligand>
        <name>S-adenosyl-L-methionine</name>
        <dbReference type="ChEBI" id="CHEBI:59789"/>
    </ligand>
</feature>
<dbReference type="EC" id="2.1.1.244" evidence="5"/>
<protein>
    <recommendedName>
        <fullName evidence="6">Alpha N-terminal protein methyltransferase 1</fullName>
        <ecNumber evidence="5">2.1.1.244</ecNumber>
    </recommendedName>
    <alternativeName>
        <fullName evidence="7">X-Pro-Lys N-terminal protein methyltransferase 1</fullName>
    </alternativeName>
</protein>
<keyword evidence="3" id="KW-0808">Transferase</keyword>
<organism evidence="13 14">
    <name type="scientific">Endocarpon pusillum (strain Z07020 / HMAS-L-300199)</name>
    <name type="common">Lichen-forming fungus</name>
    <dbReference type="NCBI Taxonomy" id="1263415"/>
    <lineage>
        <taxon>Eukaryota</taxon>
        <taxon>Fungi</taxon>
        <taxon>Dikarya</taxon>
        <taxon>Ascomycota</taxon>
        <taxon>Pezizomycotina</taxon>
        <taxon>Eurotiomycetes</taxon>
        <taxon>Chaetothyriomycetidae</taxon>
        <taxon>Verrucariales</taxon>
        <taxon>Verrucariaceae</taxon>
        <taxon>Endocarpon</taxon>
    </lineage>
</organism>
<dbReference type="Proteomes" id="UP000019373">
    <property type="component" value="Unassembled WGS sequence"/>
</dbReference>
<feature type="binding site" evidence="11">
    <location>
        <position position="133"/>
    </location>
    <ligand>
        <name>S-adenosyl-L-methionine</name>
        <dbReference type="ChEBI" id="CHEBI:59789"/>
    </ligand>
</feature>
<dbReference type="OrthoDB" id="1298661at2759"/>
<dbReference type="Gene3D" id="3.40.50.150">
    <property type="entry name" value="Vaccinia Virus protein VP39"/>
    <property type="match status" value="2"/>
</dbReference>
<comment type="similarity">
    <text evidence="1">Belongs to the methyltransferase superfamily. NTM1 family.</text>
</comment>
<dbReference type="InterPro" id="IPR008576">
    <property type="entry name" value="MeTrfase_NTM1"/>
</dbReference>
<evidence type="ECO:0000313" key="14">
    <source>
        <dbReference type="Proteomes" id="UP000019373"/>
    </source>
</evidence>
<dbReference type="PANTHER" id="PTHR12753:SF0">
    <property type="entry name" value="ALPHA N-TERMINAL PROTEIN METHYLTRANSFERASE 1"/>
    <property type="match status" value="1"/>
</dbReference>
<name>U1GGS1_ENDPU</name>
<dbReference type="OMA" id="ETYYCFN"/>
<dbReference type="RefSeq" id="XP_007803010.1">
    <property type="nucleotide sequence ID" value="XM_007804819.1"/>
</dbReference>
<dbReference type="PIRSF" id="PIRSF016958">
    <property type="entry name" value="DUF858_MeTrfase_lik"/>
    <property type="match status" value="1"/>
</dbReference>
<feature type="compositionally biased region" description="Polar residues" evidence="12">
    <location>
        <begin position="7"/>
        <end position="22"/>
    </location>
</feature>
<evidence type="ECO:0000256" key="8">
    <source>
        <dbReference type="ARBA" id="ARBA00047306"/>
    </source>
</evidence>
<evidence type="ECO:0000256" key="12">
    <source>
        <dbReference type="SAM" id="MobiDB-lite"/>
    </source>
</evidence>
<evidence type="ECO:0000256" key="6">
    <source>
        <dbReference type="ARBA" id="ARBA00039449"/>
    </source>
</evidence>
<evidence type="ECO:0000256" key="4">
    <source>
        <dbReference type="ARBA" id="ARBA00022691"/>
    </source>
</evidence>
<evidence type="ECO:0000313" key="13">
    <source>
        <dbReference type="EMBL" id="ERF71308.1"/>
    </source>
</evidence>
<feature type="binding site" evidence="11">
    <location>
        <position position="100"/>
    </location>
    <ligand>
        <name>S-adenosyl-L-methionine</name>
        <dbReference type="ChEBI" id="CHEBI:59789"/>
    </ligand>
</feature>
<dbReference type="AlphaFoldDB" id="U1GGS1"/>
<reference evidence="14" key="1">
    <citation type="journal article" date="2014" name="BMC Genomics">
        <title>Genome characteristics reveal the impact of lichenization on lichen-forming fungus Endocarpon pusillum Hedwig (Verrucariales, Ascomycota).</title>
        <authorList>
            <person name="Wang Y.-Y."/>
            <person name="Liu B."/>
            <person name="Zhang X.-Y."/>
            <person name="Zhou Q.-M."/>
            <person name="Zhang T."/>
            <person name="Li H."/>
            <person name="Yu Y.-F."/>
            <person name="Zhang X.-L."/>
            <person name="Hao X.-Y."/>
            <person name="Wang M."/>
            <person name="Wang L."/>
            <person name="Wei J.-C."/>
        </authorList>
    </citation>
    <scope>NUCLEOTIDE SEQUENCE [LARGE SCALE GENOMIC DNA]</scope>
    <source>
        <strain evidence="14">Z07020 / HMAS-L-300199</strain>
    </source>
</reference>
<comment type="catalytic activity">
    <reaction evidence="10">
        <text>N-terminal L-alanyl-L-prolyl-L-lysyl-[protein] + 3 S-adenosyl-L-methionine = N-terminal N,N,N-trimethyl-L-alanyl-L-prolyl-L-lysyl-[protein] + 3 S-adenosyl-L-homocysteine + 3 H(+)</text>
        <dbReference type="Rhea" id="RHEA:54712"/>
        <dbReference type="Rhea" id="RHEA-COMP:13785"/>
        <dbReference type="Rhea" id="RHEA-COMP:13971"/>
        <dbReference type="ChEBI" id="CHEBI:15378"/>
        <dbReference type="ChEBI" id="CHEBI:57856"/>
        <dbReference type="ChEBI" id="CHEBI:59789"/>
        <dbReference type="ChEBI" id="CHEBI:138057"/>
        <dbReference type="ChEBI" id="CHEBI:138315"/>
        <dbReference type="EC" id="2.1.1.244"/>
    </reaction>
</comment>
<dbReference type="SUPFAM" id="SSF53335">
    <property type="entry name" value="S-adenosyl-L-methionine-dependent methyltransferases"/>
    <property type="match status" value="1"/>
</dbReference>
<dbReference type="HOGENOM" id="CLU_055356_2_1_1"/>
<evidence type="ECO:0000256" key="5">
    <source>
        <dbReference type="ARBA" id="ARBA00039112"/>
    </source>
</evidence>
<dbReference type="InterPro" id="IPR029063">
    <property type="entry name" value="SAM-dependent_MTases_sf"/>
</dbReference>
<gene>
    <name evidence="13" type="ORF">EPUS_03462</name>
</gene>
<keyword evidence="4 11" id="KW-0949">S-adenosyl-L-methionine</keyword>